<protein>
    <recommendedName>
        <fullName evidence="4">Helix-turn-helix domain-containing protein</fullName>
    </recommendedName>
</protein>
<proteinExistence type="predicted"/>
<dbReference type="SUPFAM" id="SSF46785">
    <property type="entry name" value="Winged helix' DNA-binding domain"/>
    <property type="match status" value="1"/>
</dbReference>
<accession>A0A6S5TFA1</accession>
<dbReference type="RefSeq" id="WP_232095220.1">
    <property type="nucleotide sequence ID" value="NZ_AP022227.1"/>
</dbReference>
<reference evidence="2 3" key="1">
    <citation type="submission" date="2019-12" db="EMBL/GenBank/DDBJ databases">
        <title>complete genome sequences of Pseudomonas putida str. WP8-W18-CRE-01 isolated from wastewater treatment plant effluent.</title>
        <authorList>
            <person name="Sekizuka T."/>
            <person name="Itokawa K."/>
            <person name="Yatsu K."/>
            <person name="Inamine Y."/>
            <person name="Kuroda M."/>
        </authorList>
    </citation>
    <scope>NUCLEOTIDE SEQUENCE [LARGE SCALE GENOMIC DNA]</scope>
    <source>
        <strain evidence="2 3">WP8-W18-CRE-01</strain>
    </source>
</reference>
<evidence type="ECO:0000256" key="1">
    <source>
        <dbReference type="SAM" id="MobiDB-lite"/>
    </source>
</evidence>
<dbReference type="Pfam" id="PF13730">
    <property type="entry name" value="HTH_36"/>
    <property type="match status" value="1"/>
</dbReference>
<name>A0A6S5TFA1_PSEPU</name>
<dbReference type="InterPro" id="IPR036390">
    <property type="entry name" value="WH_DNA-bd_sf"/>
</dbReference>
<dbReference type="Proteomes" id="UP000515680">
    <property type="component" value="Chromosome"/>
</dbReference>
<organism evidence="2 3">
    <name type="scientific">Pseudomonas putida</name>
    <name type="common">Arthrobacter siderocapsulatus</name>
    <dbReference type="NCBI Taxonomy" id="303"/>
    <lineage>
        <taxon>Bacteria</taxon>
        <taxon>Pseudomonadati</taxon>
        <taxon>Pseudomonadota</taxon>
        <taxon>Gammaproteobacteria</taxon>
        <taxon>Pseudomonadales</taxon>
        <taxon>Pseudomonadaceae</taxon>
        <taxon>Pseudomonas</taxon>
    </lineage>
</organism>
<feature type="compositionally biased region" description="Basic and acidic residues" evidence="1">
    <location>
        <begin position="124"/>
        <end position="138"/>
    </location>
</feature>
<sequence>MSTILMTACWPLEMSAAQKSVLISLADNANDDGVCWPSIARICERTCLKERAVRNAIRWLESVGLLVAKERAGRSTYYVVTPASYAPGIKCPPAPDAGDPGTRCPPPRHQMPDTPAPDAPRTVIEPKGEPSRNRKKGSDGFTVEQMLELAPPDLSEQTARDYFQFRKKKGPLNLTIWNNVLAELDGCRAAGISPDKALAEAMTAAWQGFKTSWIVDRLKKEAWTTGTRAASQSSHIDLDKIDHTEGLVRQPDGTYRVARP</sequence>
<gene>
    <name evidence="2" type="ORF">WP8W18C01_14010</name>
</gene>
<dbReference type="InterPro" id="IPR036388">
    <property type="entry name" value="WH-like_DNA-bd_sf"/>
</dbReference>
<evidence type="ECO:0000313" key="2">
    <source>
        <dbReference type="EMBL" id="BBT39060.1"/>
    </source>
</evidence>
<dbReference type="EMBL" id="AP022227">
    <property type="protein sequence ID" value="BBT39060.1"/>
    <property type="molecule type" value="Genomic_DNA"/>
</dbReference>
<evidence type="ECO:0008006" key="4">
    <source>
        <dbReference type="Google" id="ProtNLM"/>
    </source>
</evidence>
<evidence type="ECO:0000313" key="3">
    <source>
        <dbReference type="Proteomes" id="UP000515680"/>
    </source>
</evidence>
<feature type="region of interest" description="Disordered" evidence="1">
    <location>
        <begin position="91"/>
        <end position="140"/>
    </location>
</feature>
<dbReference type="Gene3D" id="1.10.10.10">
    <property type="entry name" value="Winged helix-like DNA-binding domain superfamily/Winged helix DNA-binding domain"/>
    <property type="match status" value="1"/>
</dbReference>
<dbReference type="AlphaFoldDB" id="A0A6S5TFA1"/>
<feature type="compositionally biased region" description="Pro residues" evidence="1">
    <location>
        <begin position="103"/>
        <end position="118"/>
    </location>
</feature>